<reference evidence="2" key="1">
    <citation type="submission" date="2020-02" db="EMBL/GenBank/DDBJ databases">
        <authorList>
            <person name="Meier V. D."/>
        </authorList>
    </citation>
    <scope>NUCLEOTIDE SEQUENCE</scope>
    <source>
        <strain evidence="2">AVDCRST_MAG57</strain>
    </source>
</reference>
<accession>A0A6J4H943</accession>
<proteinExistence type="predicted"/>
<feature type="region of interest" description="Disordered" evidence="1">
    <location>
        <begin position="679"/>
        <end position="794"/>
    </location>
</feature>
<gene>
    <name evidence="2" type="ORF">AVDCRST_MAG57-385</name>
</gene>
<feature type="compositionally biased region" description="Pro residues" evidence="1">
    <location>
        <begin position="259"/>
        <end position="274"/>
    </location>
</feature>
<name>A0A6J4H943_9ACTN</name>
<feature type="region of interest" description="Disordered" evidence="1">
    <location>
        <begin position="808"/>
        <end position="830"/>
    </location>
</feature>
<feature type="region of interest" description="Disordered" evidence="1">
    <location>
        <begin position="54"/>
        <end position="95"/>
    </location>
</feature>
<feature type="region of interest" description="Disordered" evidence="1">
    <location>
        <begin position="243"/>
        <end position="283"/>
    </location>
</feature>
<feature type="compositionally biased region" description="Low complexity" evidence="1">
    <location>
        <begin position="808"/>
        <end position="828"/>
    </location>
</feature>
<protein>
    <submittedName>
        <fullName evidence="2">Uncharacterized protein</fullName>
    </submittedName>
</protein>
<evidence type="ECO:0000313" key="2">
    <source>
        <dbReference type="EMBL" id="CAA9217067.1"/>
    </source>
</evidence>
<sequence>MPLRSVEAATRDDAIAAAREQFGPQTRVVGVRRVRSGGVLGFFATERYVAEVAPEQAVRPPVRTATDPDDEPPADFSSPLASAAPARARATAPARHGAAAWAAEAVRSSDAPPARTSAPTAARAAFSAAARPVPSVMVDDDFVDDHVDDSRVSELAGLLTGRTAEPETPSSSRVAYPRASFPRTAATTAARNDDAGEAPGPVRLGDQRVLPAEPAAPSPFTAALARMVAGDQDVRQAVRAALEQPANRSDGEAEVEPTWPGPLAPADAPVPPPAARQKEETVGDQVIAPPSMSRITEPVEMLDWDAEPVPVPVPVSVPAPDSVRAAAMPAPGSSREEAIAEILRAALAQGHSDEALAGILRKVLAGASPQAALTEPEPAAEFPARRSPAAPVAAVTASSPPAVPAVPAVPAPLPLSVAEFAPTFLAPPVREPAAVVEPVVEPVVAPVVAPAAEFPAPEFPAPQVVEPEVVEFVADEFEVDEVEGLEDEAAAVDLDDSESPADAPVADEAVVADAVVDAAAEPVAVQQPVLDLPERIAPPQPLIAAPAFPAAPAPRMFFGSMWGESPSQATLWGEVSPPAPAKPAPAPVTAQAVAPEATTDAPIWAEVAPALEETATPLADEVAAAIDEPVAEVEPAGTPDVEELVETAPAVETPAVDEQVEDAEVAELAPVLARTASDPAPLMSFDSTSVMPPLSLLPPLPSSRGSRRGRPPVPPTTSRRADRPVGPAATPPPVERRDVPASELSVETAAPGDTTPAVLGAGEPETSAASTTTPAEPEAPTATEELPAEAPDTRSLATVTRLHAEPLPDTADAPDLFALPDAGALPEPAADEPDEAAALTGEDVTGRLVALGLPETVLGHGFADDVATRGTYAALTHALAAALPRAPELPTGAGEVIFVVGPGIETLRAARALATSLRLDVDRVQWASRGELAALAPASSRMTTVEAAIDRRQDAALAGTVTVVAVHAPLRTDAYWMAQMTAIWAPTAVWALVDATRKPEDLESWIGALPQVDAVIVEDTDLSSDPAAVLRRLAAPVGLLDGVKATPHRWASLLCERLESRQA</sequence>
<dbReference type="EMBL" id="CADCTI010000035">
    <property type="protein sequence ID" value="CAA9217067.1"/>
    <property type="molecule type" value="Genomic_DNA"/>
</dbReference>
<feature type="compositionally biased region" description="Low complexity" evidence="1">
    <location>
        <begin position="74"/>
        <end position="95"/>
    </location>
</feature>
<evidence type="ECO:0000256" key="1">
    <source>
        <dbReference type="SAM" id="MobiDB-lite"/>
    </source>
</evidence>
<organism evidence="2">
    <name type="scientific">uncultured Blastococcus sp</name>
    <dbReference type="NCBI Taxonomy" id="217144"/>
    <lineage>
        <taxon>Bacteria</taxon>
        <taxon>Bacillati</taxon>
        <taxon>Actinomycetota</taxon>
        <taxon>Actinomycetes</taxon>
        <taxon>Geodermatophilales</taxon>
        <taxon>Geodermatophilaceae</taxon>
        <taxon>Blastococcus</taxon>
        <taxon>environmental samples</taxon>
    </lineage>
</organism>
<dbReference type="AlphaFoldDB" id="A0A6J4H943"/>
<feature type="compositionally biased region" description="Low complexity" evidence="1">
    <location>
        <begin position="763"/>
        <end position="790"/>
    </location>
</feature>
<feature type="region of interest" description="Disordered" evidence="1">
    <location>
        <begin position="160"/>
        <end position="200"/>
    </location>
</feature>